<feature type="transmembrane region" description="Helical" evidence="1">
    <location>
        <begin position="65"/>
        <end position="84"/>
    </location>
</feature>
<dbReference type="Proteomes" id="UP000419743">
    <property type="component" value="Unassembled WGS sequence"/>
</dbReference>
<feature type="transmembrane region" description="Helical" evidence="1">
    <location>
        <begin position="191"/>
        <end position="210"/>
    </location>
</feature>
<sequence length="260" mass="26458">MSETVRNAASDAGDHPVVRAGARVGYAASGVLHLLIGWLALQLAWAGGSGSADQSGAFAQLSATPVGAVLLWVVTAGFALLGLWQLTELIGPGEAKDKIKSLGKGVLYLVLAGTALRIAAGGSSSGGGEQTSSMTGTLMAQPFGRILVAVVGTVVIGVGVYHVVKGARATFLRDLRENPGRWITGAGRLGYIAKGIALVLVGGLFVLAAVQSDPEEAQGLDGALKALLELPLGSVLLSVVAFGIAFYGVYSFGRARYAKV</sequence>
<feature type="transmembrane region" description="Helical" evidence="1">
    <location>
        <begin position="105"/>
        <end position="123"/>
    </location>
</feature>
<gene>
    <name evidence="3" type="ORF">HALOF300_01411</name>
</gene>
<name>A0A7M4DH14_9MICO</name>
<evidence type="ECO:0000313" key="3">
    <source>
        <dbReference type="EMBL" id="VZO36207.1"/>
    </source>
</evidence>
<dbReference type="InterPro" id="IPR009597">
    <property type="entry name" value="DUF1206"/>
</dbReference>
<comment type="caution">
    <text evidence="3">The sequence shown here is derived from an EMBL/GenBank/DDBJ whole genome shotgun (WGS) entry which is preliminary data.</text>
</comment>
<evidence type="ECO:0000259" key="2">
    <source>
        <dbReference type="Pfam" id="PF06724"/>
    </source>
</evidence>
<dbReference type="EMBL" id="CACRYJ010000017">
    <property type="protein sequence ID" value="VZO36207.1"/>
    <property type="molecule type" value="Genomic_DNA"/>
</dbReference>
<feature type="domain" description="DUF1206" evidence="2">
    <location>
        <begin position="189"/>
        <end position="257"/>
    </location>
</feature>
<evidence type="ECO:0000256" key="1">
    <source>
        <dbReference type="SAM" id="Phobius"/>
    </source>
</evidence>
<proteinExistence type="predicted"/>
<keyword evidence="4" id="KW-1185">Reference proteome</keyword>
<evidence type="ECO:0000313" key="4">
    <source>
        <dbReference type="Proteomes" id="UP000419743"/>
    </source>
</evidence>
<keyword evidence="1" id="KW-1133">Transmembrane helix</keyword>
<protein>
    <recommendedName>
        <fullName evidence="2">DUF1206 domain-containing protein</fullName>
    </recommendedName>
</protein>
<feature type="transmembrane region" description="Helical" evidence="1">
    <location>
        <begin position="143"/>
        <end position="164"/>
    </location>
</feature>
<feature type="transmembrane region" description="Helical" evidence="1">
    <location>
        <begin position="230"/>
        <end position="250"/>
    </location>
</feature>
<keyword evidence="1" id="KW-0472">Membrane</keyword>
<feature type="transmembrane region" description="Helical" evidence="1">
    <location>
        <begin position="24"/>
        <end position="45"/>
    </location>
</feature>
<reference evidence="3 4" key="1">
    <citation type="submission" date="2019-11" db="EMBL/GenBank/DDBJ databases">
        <authorList>
            <person name="Criscuolo A."/>
        </authorList>
    </citation>
    <scope>NUCLEOTIDE SEQUENCE [LARGE SCALE GENOMIC DNA]</scope>
    <source>
        <strain evidence="3">CIP111667</strain>
    </source>
</reference>
<organism evidence="3 4">
    <name type="scientific">Occultella aeris</name>
    <dbReference type="NCBI Taxonomy" id="2761496"/>
    <lineage>
        <taxon>Bacteria</taxon>
        <taxon>Bacillati</taxon>
        <taxon>Actinomycetota</taxon>
        <taxon>Actinomycetes</taxon>
        <taxon>Micrococcales</taxon>
        <taxon>Ruaniaceae</taxon>
        <taxon>Occultella</taxon>
    </lineage>
</organism>
<keyword evidence="1" id="KW-0812">Transmembrane</keyword>
<dbReference type="RefSeq" id="WP_156740215.1">
    <property type="nucleotide sequence ID" value="NZ_CACRYJ010000017.1"/>
</dbReference>
<feature type="domain" description="DUF1206" evidence="2">
    <location>
        <begin position="101"/>
        <end position="168"/>
    </location>
</feature>
<accession>A0A7M4DH14</accession>
<feature type="domain" description="DUF1206" evidence="2">
    <location>
        <begin position="24"/>
        <end position="87"/>
    </location>
</feature>
<dbReference type="Pfam" id="PF06724">
    <property type="entry name" value="DUF1206"/>
    <property type="match status" value="3"/>
</dbReference>
<dbReference type="AlphaFoldDB" id="A0A7M4DH14"/>